<dbReference type="RefSeq" id="WP_232218695.1">
    <property type="nucleotide sequence ID" value="NZ_CP010969.1"/>
</dbReference>
<name>A0ABY4TZL8_RICCR</name>
<evidence type="ECO:0000313" key="1">
    <source>
        <dbReference type="EMBL" id="URW77793.1"/>
    </source>
</evidence>
<evidence type="ECO:0000313" key="2">
    <source>
        <dbReference type="Proteomes" id="UP001056268"/>
    </source>
</evidence>
<reference evidence="1" key="1">
    <citation type="submission" date="2022-05" db="EMBL/GenBank/DDBJ databases">
        <title>Tracking Rickettsia raoultii infection dynamics in vivo by bioorthogonal metabolic labeling.</title>
        <authorList>
            <person name="Zhu D.-Y."/>
            <person name="Jia N."/>
            <person name="Li C."/>
            <person name="Zhang M.-Z."/>
            <person name="Liu H.-B."/>
            <person name="Cao W.-C."/>
        </authorList>
    </citation>
    <scope>NUCLEOTIDE SEQUENCE</scope>
    <source>
        <strain evidence="1">BIME</strain>
    </source>
</reference>
<organism evidence="1 2">
    <name type="scientific">Rickettsia conorii subsp. raoultii</name>
    <dbReference type="NCBI Taxonomy" id="369822"/>
    <lineage>
        <taxon>Bacteria</taxon>
        <taxon>Pseudomonadati</taxon>
        <taxon>Pseudomonadota</taxon>
        <taxon>Alphaproteobacteria</taxon>
        <taxon>Rickettsiales</taxon>
        <taxon>Rickettsiaceae</taxon>
        <taxon>Rickettsieae</taxon>
        <taxon>Rickettsia</taxon>
        <taxon>spotted fever group</taxon>
    </lineage>
</organism>
<gene>
    <name evidence="1" type="ORF">NBT09_07495</name>
</gene>
<accession>A0ABY4TZL8</accession>
<proteinExistence type="predicted"/>
<dbReference type="Proteomes" id="UP001056268">
    <property type="component" value="Chromosome"/>
</dbReference>
<protein>
    <submittedName>
        <fullName evidence="1">Permease</fullName>
    </submittedName>
</protein>
<sequence>MAIFIMLLHGSENTLDVTPWLDHGIQKTIKNTNII</sequence>
<keyword evidence="2" id="KW-1185">Reference proteome</keyword>
<dbReference type="EMBL" id="CP098324">
    <property type="protein sequence ID" value="URW77793.1"/>
    <property type="molecule type" value="Genomic_DNA"/>
</dbReference>